<reference evidence="1 2" key="1">
    <citation type="submission" date="2016-02" db="EMBL/GenBank/DDBJ databases">
        <title>Complete Genome Sequences of Lactobacillus johnsonii Strain W1.</title>
        <authorList>
            <person name="Sun Y."/>
            <person name="Wu X."/>
        </authorList>
    </citation>
    <scope>NUCLEOTIDE SEQUENCE [LARGE SCALE GENOMIC DNA]</scope>
    <source>
        <strain evidence="1 2">W1</strain>
    </source>
</reference>
<accession>A0A9X0J6A4</accession>
<organism evidence="1 2">
    <name type="scientific">Lactobacillus johnsonii</name>
    <dbReference type="NCBI Taxonomy" id="33959"/>
    <lineage>
        <taxon>Bacteria</taxon>
        <taxon>Bacillati</taxon>
        <taxon>Bacillota</taxon>
        <taxon>Bacilli</taxon>
        <taxon>Lactobacillales</taxon>
        <taxon>Lactobacillaceae</taxon>
        <taxon>Lactobacillus</taxon>
    </lineage>
</organism>
<dbReference type="EMBL" id="LSNG01000033">
    <property type="protein sequence ID" value="KXN75759.1"/>
    <property type="molecule type" value="Genomic_DNA"/>
</dbReference>
<protein>
    <submittedName>
        <fullName evidence="1">Uncharacterized protein</fullName>
    </submittedName>
</protein>
<sequence length="76" mass="8772">MNKITPADKVIHNKDQETISLNQQVSQETQYLLSTSANRKALQKGMGQSHSDKILTPEEWNKMVQDNDRLQNFKTQ</sequence>
<dbReference type="Proteomes" id="UP000070346">
    <property type="component" value="Unassembled WGS sequence"/>
</dbReference>
<gene>
    <name evidence="1" type="ORF">AYJ53_03180</name>
</gene>
<evidence type="ECO:0000313" key="2">
    <source>
        <dbReference type="Proteomes" id="UP000070346"/>
    </source>
</evidence>
<evidence type="ECO:0000313" key="1">
    <source>
        <dbReference type="EMBL" id="KXN75759.1"/>
    </source>
</evidence>
<comment type="caution">
    <text evidence="1">The sequence shown here is derived from an EMBL/GenBank/DDBJ whole genome shotgun (WGS) entry which is preliminary data.</text>
</comment>
<dbReference type="RefSeq" id="WP_061400536.1">
    <property type="nucleotide sequence ID" value="NZ_LSNG01000033.1"/>
</dbReference>
<proteinExistence type="predicted"/>
<name>A0A9X0J6A4_LACJH</name>
<dbReference type="AlphaFoldDB" id="A0A9X0J6A4"/>